<organism evidence="2 3">
    <name type="scientific">Romanomermis culicivorax</name>
    <name type="common">Nematode worm</name>
    <dbReference type="NCBI Taxonomy" id="13658"/>
    <lineage>
        <taxon>Eukaryota</taxon>
        <taxon>Metazoa</taxon>
        <taxon>Ecdysozoa</taxon>
        <taxon>Nematoda</taxon>
        <taxon>Enoplea</taxon>
        <taxon>Dorylaimia</taxon>
        <taxon>Mermithida</taxon>
        <taxon>Mermithoidea</taxon>
        <taxon>Mermithidae</taxon>
        <taxon>Romanomermis</taxon>
    </lineage>
</organism>
<evidence type="ECO:0000256" key="1">
    <source>
        <dbReference type="SAM" id="MobiDB-lite"/>
    </source>
</evidence>
<accession>A0A915K3E9</accession>
<evidence type="ECO:0000313" key="2">
    <source>
        <dbReference type="Proteomes" id="UP000887565"/>
    </source>
</evidence>
<feature type="compositionally biased region" description="Basic and acidic residues" evidence="1">
    <location>
        <begin position="33"/>
        <end position="51"/>
    </location>
</feature>
<feature type="compositionally biased region" description="Polar residues" evidence="1">
    <location>
        <begin position="7"/>
        <end position="16"/>
    </location>
</feature>
<keyword evidence="2" id="KW-1185">Reference proteome</keyword>
<feature type="compositionally biased region" description="Basic and acidic residues" evidence="1">
    <location>
        <begin position="17"/>
        <end position="26"/>
    </location>
</feature>
<sequence>MNPLSRLRSQTYTSSSRCRDSTDHGRNHNSRSVRFDRHDDPGDLHGYHNDRYCQNNRNRHDYQQQPRSAPDSHQRRRH</sequence>
<evidence type="ECO:0000313" key="3">
    <source>
        <dbReference type="WBParaSite" id="nRc.2.0.1.t32358-RA"/>
    </source>
</evidence>
<name>A0A915K3E9_ROMCU</name>
<protein>
    <submittedName>
        <fullName evidence="3">Uncharacterized protein</fullName>
    </submittedName>
</protein>
<dbReference type="Proteomes" id="UP000887565">
    <property type="component" value="Unplaced"/>
</dbReference>
<proteinExistence type="predicted"/>
<feature type="region of interest" description="Disordered" evidence="1">
    <location>
        <begin position="1"/>
        <end position="78"/>
    </location>
</feature>
<dbReference type="WBParaSite" id="nRc.2.0.1.t32358-RA">
    <property type="protein sequence ID" value="nRc.2.0.1.t32358-RA"/>
    <property type="gene ID" value="nRc.2.0.1.g32358"/>
</dbReference>
<reference evidence="3" key="1">
    <citation type="submission" date="2022-11" db="UniProtKB">
        <authorList>
            <consortium name="WormBaseParasite"/>
        </authorList>
    </citation>
    <scope>IDENTIFICATION</scope>
</reference>
<dbReference type="AlphaFoldDB" id="A0A915K3E9"/>